<organism evidence="1 2">
    <name type="scientific">Zarea fungicola</name>
    <dbReference type="NCBI Taxonomy" id="93591"/>
    <lineage>
        <taxon>Eukaryota</taxon>
        <taxon>Fungi</taxon>
        <taxon>Dikarya</taxon>
        <taxon>Ascomycota</taxon>
        <taxon>Pezizomycotina</taxon>
        <taxon>Sordariomycetes</taxon>
        <taxon>Hypocreomycetidae</taxon>
        <taxon>Hypocreales</taxon>
        <taxon>Cordycipitaceae</taxon>
        <taxon>Zarea</taxon>
    </lineage>
</organism>
<evidence type="ECO:0000313" key="1">
    <source>
        <dbReference type="EMBL" id="KAJ2969245.1"/>
    </source>
</evidence>
<name>A0ACC1MQF9_9HYPO</name>
<dbReference type="EMBL" id="JANJQO010001789">
    <property type="protein sequence ID" value="KAJ2969245.1"/>
    <property type="molecule type" value="Genomic_DNA"/>
</dbReference>
<proteinExistence type="predicted"/>
<gene>
    <name evidence="1" type="ORF">NQ176_g8768</name>
</gene>
<evidence type="ECO:0000313" key="2">
    <source>
        <dbReference type="Proteomes" id="UP001143910"/>
    </source>
</evidence>
<sequence>MAVHDILNLKKTTKPQLAVNLCCVLACRTATLLPRLRVVRPRGVNARLLPGDTPAASAGCVNDDAITCRHGRRVFRPNVDVPLLVLHVLQLASTATAYIKNVKQGSSDRVRLRDEMRSTVCLLEMLRDRIEDTEEDDDESLKPASITSLADIDGPLARFKQLLESIIAKLAPQDRLRRLAKLFTWPFDKKDIAELLGAIERVKSHFTLVLQNDILALTKLSNYKLDQVNKKMDDSDTKSRREETQAIVNWISPLSFHTTHHSILESVQPGNGSWFLQHNTYRKWLNGEIDMLWCPGIQQTTSALLSSLLQQIIQATMEDALDPEVVLLYESHRKYGTRPTLAQLTEVLQKLVPKQQRLHAFVDALDECADSEPEALEFVTAVQALGPQLKILCTSRFSFTFEDYFRKYSKLAISAKHEDLQVFVDAQIQKQYRLSKLLRNDAELKDRIINTITTESQGMFLLAKLHLESLSQKISRREVKNALQTLPPTLDATYADALQRISRQAPDAVELANAVLFWIVSARRPLTVRELQHMYAVQELESGESLQQDDLPDEDILTSVCGGLISVDSETHTIYIVHYTAQQYLTRCHPEAILNAKRNVTIASLLYLELPNFSSAISNTDKEMENRLEHFDPLDDACSLCFAGITAGTGVYAGNKENGAALAGVAFIFIFGWCYNFGMTPLQALYPVECLSYEQRGKGLAFVFAFVHCLAFINQFCFPISLQNIGWKTYIVFIAWDLIQATISYLFSVETKGRSSRK</sequence>
<accession>A0ACC1MQF9</accession>
<dbReference type="Proteomes" id="UP001143910">
    <property type="component" value="Unassembled WGS sequence"/>
</dbReference>
<keyword evidence="2" id="KW-1185">Reference proteome</keyword>
<reference evidence="1" key="1">
    <citation type="submission" date="2022-08" db="EMBL/GenBank/DDBJ databases">
        <title>Genome Sequence of Lecanicillium fungicola.</title>
        <authorList>
            <person name="Buettner E."/>
        </authorList>
    </citation>
    <scope>NUCLEOTIDE SEQUENCE</scope>
    <source>
        <strain evidence="1">Babe33</strain>
    </source>
</reference>
<protein>
    <submittedName>
        <fullName evidence="1">Uncharacterized protein</fullName>
    </submittedName>
</protein>
<comment type="caution">
    <text evidence="1">The sequence shown here is derived from an EMBL/GenBank/DDBJ whole genome shotgun (WGS) entry which is preliminary data.</text>
</comment>